<keyword evidence="5 16" id="KW-0812">Transmembrane</keyword>
<evidence type="ECO:0000256" key="4">
    <source>
        <dbReference type="ARBA" id="ARBA00022553"/>
    </source>
</evidence>
<evidence type="ECO:0000256" key="7">
    <source>
        <dbReference type="ARBA" id="ARBA00022801"/>
    </source>
</evidence>
<feature type="compositionally biased region" description="Acidic residues" evidence="15">
    <location>
        <begin position="1137"/>
        <end position="1154"/>
    </location>
</feature>
<dbReference type="InParanoid" id="A0A066VL94"/>
<evidence type="ECO:0000256" key="9">
    <source>
        <dbReference type="ARBA" id="ARBA00022963"/>
    </source>
</evidence>
<reference evidence="18 19" key="1">
    <citation type="submission" date="2014-05" db="EMBL/GenBank/DDBJ databases">
        <title>Draft genome sequence of a rare smut relative, Tilletiaria anomala UBC 951.</title>
        <authorList>
            <consortium name="DOE Joint Genome Institute"/>
            <person name="Toome M."/>
            <person name="Kuo A."/>
            <person name="Henrissat B."/>
            <person name="Lipzen A."/>
            <person name="Tritt A."/>
            <person name="Yoshinaga Y."/>
            <person name="Zane M."/>
            <person name="Barry K."/>
            <person name="Grigoriev I.V."/>
            <person name="Spatafora J.W."/>
            <person name="Aimea M.C."/>
        </authorList>
    </citation>
    <scope>NUCLEOTIDE SEQUENCE [LARGE SCALE GENOMIC DNA]</scope>
    <source>
        <strain evidence="18 19">UBC 951</strain>
    </source>
</reference>
<dbReference type="HOGENOM" id="CLU_242898_0_0_1"/>
<evidence type="ECO:0000313" key="18">
    <source>
        <dbReference type="EMBL" id="KDN39325.1"/>
    </source>
</evidence>
<evidence type="ECO:0000256" key="2">
    <source>
        <dbReference type="ARBA" id="ARBA00004651"/>
    </source>
</evidence>
<evidence type="ECO:0000256" key="10">
    <source>
        <dbReference type="ARBA" id="ARBA00022989"/>
    </source>
</evidence>
<feature type="compositionally biased region" description="Polar residues" evidence="15">
    <location>
        <begin position="72"/>
        <end position="85"/>
    </location>
</feature>
<keyword evidence="4" id="KW-0597">Phosphoprotein</keyword>
<comment type="caution">
    <text evidence="18">The sequence shown here is derived from an EMBL/GenBank/DDBJ whole genome shotgun (WGS) entry which is preliminary data.</text>
</comment>
<evidence type="ECO:0000256" key="13">
    <source>
        <dbReference type="ARBA" id="ARBA00024531"/>
    </source>
</evidence>
<dbReference type="PANTHER" id="PTHR45792">
    <property type="entry name" value="DIACYLGLYCEROL LIPASE HOMOLOG-RELATED"/>
    <property type="match status" value="1"/>
</dbReference>
<dbReference type="STRING" id="1037660.A0A066VL94"/>
<proteinExistence type="predicted"/>
<comment type="catalytic activity">
    <reaction evidence="13">
        <text>a 1,2-diacyl-sn-glycerol + H2O = a 2-acylglycerol + a fatty acid + H(+)</text>
        <dbReference type="Rhea" id="RHEA:33275"/>
        <dbReference type="ChEBI" id="CHEBI:15377"/>
        <dbReference type="ChEBI" id="CHEBI:15378"/>
        <dbReference type="ChEBI" id="CHEBI:17389"/>
        <dbReference type="ChEBI" id="CHEBI:17815"/>
        <dbReference type="ChEBI" id="CHEBI:28868"/>
        <dbReference type="EC" id="3.1.1.116"/>
    </reaction>
    <physiologicalReaction direction="left-to-right" evidence="13">
        <dbReference type="Rhea" id="RHEA:33276"/>
    </physiologicalReaction>
</comment>
<dbReference type="SUPFAM" id="SSF53474">
    <property type="entry name" value="alpha/beta-Hydrolases"/>
    <property type="match status" value="1"/>
</dbReference>
<feature type="region of interest" description="Disordered" evidence="15">
    <location>
        <begin position="1"/>
        <end position="32"/>
    </location>
</feature>
<dbReference type="InterPro" id="IPR052214">
    <property type="entry name" value="DAG_Lipase-Related"/>
</dbReference>
<evidence type="ECO:0000256" key="14">
    <source>
        <dbReference type="ARBA" id="ARBA00026104"/>
    </source>
</evidence>
<gene>
    <name evidence="18" type="ORF">K437DRAFT_276055</name>
</gene>
<keyword evidence="10 16" id="KW-1133">Transmembrane helix</keyword>
<dbReference type="Pfam" id="PF01764">
    <property type="entry name" value="Lipase_3"/>
    <property type="match status" value="1"/>
</dbReference>
<organism evidence="18 19">
    <name type="scientific">Tilletiaria anomala (strain ATCC 24038 / CBS 436.72 / UBC 951)</name>
    <dbReference type="NCBI Taxonomy" id="1037660"/>
    <lineage>
        <taxon>Eukaryota</taxon>
        <taxon>Fungi</taxon>
        <taxon>Dikarya</taxon>
        <taxon>Basidiomycota</taxon>
        <taxon>Ustilaginomycotina</taxon>
        <taxon>Exobasidiomycetes</taxon>
        <taxon>Georgefischeriales</taxon>
        <taxon>Tilletiariaceae</taxon>
        <taxon>Tilletiaria</taxon>
    </lineage>
</organism>
<feature type="compositionally biased region" description="Basic and acidic residues" evidence="15">
    <location>
        <begin position="58"/>
        <end position="70"/>
    </location>
</feature>
<keyword evidence="9" id="KW-0442">Lipid degradation</keyword>
<dbReference type="PANTHER" id="PTHR45792:SF8">
    <property type="entry name" value="DIACYLGLYCEROL LIPASE-ALPHA"/>
    <property type="match status" value="1"/>
</dbReference>
<feature type="transmembrane region" description="Helical" evidence="16">
    <location>
        <begin position="956"/>
        <end position="978"/>
    </location>
</feature>
<keyword evidence="3" id="KW-1003">Cell membrane</keyword>
<feature type="region of interest" description="Disordered" evidence="15">
    <location>
        <begin position="356"/>
        <end position="377"/>
    </location>
</feature>
<dbReference type="GO" id="GO:0019369">
    <property type="term" value="P:arachidonate metabolic process"/>
    <property type="evidence" value="ECO:0007669"/>
    <property type="project" value="TreeGrafter"/>
</dbReference>
<feature type="region of interest" description="Disordered" evidence="15">
    <location>
        <begin position="56"/>
        <end position="85"/>
    </location>
</feature>
<sequence>MSSISELDLALSPLSLPPTSHPSHQTQWSQNLSSDKLDVPLLDEAITPLTLTALPEPSEDHLELSVKENDAGSPQNQSRAKDSTSLLITMPQASALTKKSSTNIPFSISPPSQGLSPPAFAPVRAIKRDPSIDRHHSTHSSLGSGTIPAGGVRFITTSAILSRTGALYPLHGHGDDPSVTPTTRGSIEPFQMNQDRRKCAAESEQEGPHNVIFASADSSNEDLSEGSGAPPPPPLFLKQNPSRRGPTACQKPVSNGSALEAFSALLLGTDASGRVSSLSSARRPSSAFGDDDAISAPPPNGLISIIYSAAKALITGGAKSDEEGYWPTEKFAGNWGEQLTWLHARGAKAFRPKLNMPGKQGSATDANAAGGDKTIASRKERRWFTNTLRESLMPFADPQRECEEKDEEGNAFVRVGTKRSLPSFQMSRSPSKQPGEPQTDLSGPKSYLFRGDADPFSLDVGSTPPATAFPAHGLRRSPGETLNLRATSPGSKAPRVFGPGSAFPASESNPLPDAPPSPVGMPGAWLGGYAWRARPGDGYEEGALLLPPPLLDDASNDPRAFEGILGIHRARELDAKRKQLDRLRARNRPAHKVGMLTALTNFVRAAHAADKAAKQAARATGRPHSPFMFRRRHTYPEKLEPADFADEDLANGAPTSLVAAPFATTPMQNAPGSILEDDIFATRSSPVLRERGGSAGMSRKASLTIPEMPLDIVYEQQPLEAGRMSNMERRRQSSSVDLQHEFIDALRNPLPCPQSPIVRATSRESTRSTRSARDIPKAPKLIPVQLSSPGSPFSPFLLQDDLPPKSQLNAFSRPGTMPPTPQLGPTHLSLPPSPWVRDALSPLKGYPKLQLHLAMTSSRFASPWSPRLVPTALEVVEDHSPTPSKRKKQHNARMTPTALLADATPSYTSIQHERMPDSRRVVSITHRKNPNCRMNSHMSEDASEIVARPPGYGRSFLLWFFIGDLGLGTWTSFAARALHPQHTPPATAQVGIILGIIGYAFGFVVFITAHFIDLAMQIWEQACLALWFLHWTALNLTGRTVLSRCIIEAYHLIVREWSLVVLEDHEMLVEPVHAAARTWLSKIGRRQRRGLTQWQVLRSLFELYCIHDVTRERYHREGAGLEKLDGWRREHGVAEADSSDDEGSEEEMIVTNQDDDILQFTKTPRVRPRRTTSRENFGYFPETRRSNPRDCRLSRDRGLWEDGPCDIIKSVKWASTMAISAYGLHVHIVDLPETFTPSGERFSRQTFAYLSRLNPDDVLHADIQTLDSEAAYSPTFYVIKDQIRKVVIVAIRGTQSFQDIIVDLDIQLEDVELPPLQDKNAPHEMKCHAGVWRAAQRLVRKDSKLLSTLNQALAEENEYGLVLTGHSLGGAIASAVALLIGQYTVRDNEAHNGGRWVIKPDCGLPVGRKIRAITFAHPATASASLSERAAMGRIPLVLSVVLGADIIPRCGHGQARELRRVLGALCRLRRRHELATEGSDDARVHVTKSWWDWKAIQRTKEPDAVMLDRKERIERQMWRLRCDVEADLYAAVKQRAATVASKQSTVPPSPWIGPQQRASAPLHQLAARRQALDSATIKSEAASGGVLVPAGKSIWISGKDIYSITSPLAFFSMPDLHPKMFAEHFPSAYESALLEDIVC</sequence>
<feature type="region of interest" description="Disordered" evidence="15">
    <location>
        <begin position="1132"/>
        <end position="1154"/>
    </location>
</feature>
<keyword evidence="19" id="KW-1185">Reference proteome</keyword>
<dbReference type="EC" id="3.1.1.116" evidence="14"/>
<feature type="region of interest" description="Disordered" evidence="15">
    <location>
        <begin position="396"/>
        <end position="519"/>
    </location>
</feature>
<keyword evidence="8" id="KW-0106">Calcium</keyword>
<dbReference type="GO" id="GO:0016298">
    <property type="term" value="F:lipase activity"/>
    <property type="evidence" value="ECO:0007669"/>
    <property type="project" value="TreeGrafter"/>
</dbReference>
<evidence type="ECO:0000256" key="1">
    <source>
        <dbReference type="ARBA" id="ARBA00001913"/>
    </source>
</evidence>
<feature type="compositionally biased region" description="Polar residues" evidence="15">
    <location>
        <begin position="420"/>
        <end position="432"/>
    </location>
</feature>
<comment type="cofactor">
    <cofactor evidence="1">
        <name>Ca(2+)</name>
        <dbReference type="ChEBI" id="CHEBI:29108"/>
    </cofactor>
</comment>
<keyword evidence="7" id="KW-0378">Hydrolase</keyword>
<dbReference type="CDD" id="cd00519">
    <property type="entry name" value="Lipase_3"/>
    <property type="match status" value="1"/>
</dbReference>
<dbReference type="GeneID" id="25266685"/>
<dbReference type="InterPro" id="IPR029058">
    <property type="entry name" value="AB_hydrolase_fold"/>
</dbReference>
<evidence type="ECO:0000313" key="19">
    <source>
        <dbReference type="Proteomes" id="UP000027361"/>
    </source>
</evidence>
<keyword evidence="12 16" id="KW-0472">Membrane</keyword>
<feature type="region of interest" description="Disordered" evidence="15">
    <location>
        <begin position="753"/>
        <end position="774"/>
    </location>
</feature>
<dbReference type="RefSeq" id="XP_013240997.1">
    <property type="nucleotide sequence ID" value="XM_013385543.1"/>
</dbReference>
<dbReference type="GO" id="GO:0005886">
    <property type="term" value="C:plasma membrane"/>
    <property type="evidence" value="ECO:0007669"/>
    <property type="project" value="UniProtKB-SubCell"/>
</dbReference>
<evidence type="ECO:0000259" key="17">
    <source>
        <dbReference type="Pfam" id="PF01764"/>
    </source>
</evidence>
<feature type="transmembrane region" description="Helical" evidence="16">
    <location>
        <begin position="990"/>
        <end position="1012"/>
    </location>
</feature>
<feature type="compositionally biased region" description="Low complexity" evidence="15">
    <location>
        <begin position="1"/>
        <end position="14"/>
    </location>
</feature>
<evidence type="ECO:0000256" key="16">
    <source>
        <dbReference type="SAM" id="Phobius"/>
    </source>
</evidence>
<dbReference type="EMBL" id="JMSN01000106">
    <property type="protein sequence ID" value="KDN39325.1"/>
    <property type="molecule type" value="Genomic_DNA"/>
</dbReference>
<evidence type="ECO:0000256" key="11">
    <source>
        <dbReference type="ARBA" id="ARBA00023098"/>
    </source>
</evidence>
<keyword evidence="11" id="KW-0443">Lipid metabolism</keyword>
<evidence type="ECO:0000256" key="8">
    <source>
        <dbReference type="ARBA" id="ARBA00022837"/>
    </source>
</evidence>
<dbReference type="GO" id="GO:0046340">
    <property type="term" value="P:diacylglycerol catabolic process"/>
    <property type="evidence" value="ECO:0007669"/>
    <property type="project" value="TreeGrafter"/>
</dbReference>
<evidence type="ECO:0000256" key="3">
    <source>
        <dbReference type="ARBA" id="ARBA00022475"/>
    </source>
</evidence>
<dbReference type="Proteomes" id="UP000027361">
    <property type="component" value="Unassembled WGS sequence"/>
</dbReference>
<dbReference type="GO" id="GO:0046872">
    <property type="term" value="F:metal ion binding"/>
    <property type="evidence" value="ECO:0007669"/>
    <property type="project" value="UniProtKB-KW"/>
</dbReference>
<protein>
    <recommendedName>
        <fullName evidence="14">sn-1-specific diacylglycerol lipase</fullName>
        <ecNumber evidence="14">3.1.1.116</ecNumber>
    </recommendedName>
</protein>
<dbReference type="OMA" id="DIGAHRA"/>
<comment type="subcellular location">
    <subcellularLocation>
        <location evidence="2">Cell membrane</location>
        <topology evidence="2">Multi-pass membrane protein</topology>
    </subcellularLocation>
</comment>
<evidence type="ECO:0000256" key="12">
    <source>
        <dbReference type="ARBA" id="ARBA00023136"/>
    </source>
</evidence>
<dbReference type="Gene3D" id="3.40.50.1820">
    <property type="entry name" value="alpha/beta hydrolase"/>
    <property type="match status" value="1"/>
</dbReference>
<feature type="region of interest" description="Disordered" evidence="15">
    <location>
        <begin position="217"/>
        <end position="253"/>
    </location>
</feature>
<keyword evidence="6" id="KW-0479">Metal-binding</keyword>
<name>A0A066VL94_TILAU</name>
<evidence type="ECO:0000256" key="15">
    <source>
        <dbReference type="SAM" id="MobiDB-lite"/>
    </source>
</evidence>
<dbReference type="OrthoDB" id="438440at2759"/>
<dbReference type="InterPro" id="IPR002921">
    <property type="entry name" value="Fungal_lipase-type"/>
</dbReference>
<evidence type="ECO:0000256" key="6">
    <source>
        <dbReference type="ARBA" id="ARBA00022723"/>
    </source>
</evidence>
<feature type="compositionally biased region" description="Basic and acidic residues" evidence="15">
    <location>
        <begin position="761"/>
        <end position="774"/>
    </location>
</feature>
<accession>A0A066VL94</accession>
<feature type="domain" description="Fungal lipase-type" evidence="17">
    <location>
        <begin position="1288"/>
        <end position="1450"/>
    </location>
</feature>
<evidence type="ECO:0000256" key="5">
    <source>
        <dbReference type="ARBA" id="ARBA00022692"/>
    </source>
</evidence>